<proteinExistence type="predicted"/>
<dbReference type="Proteomes" id="UP000653076">
    <property type="component" value="Unassembled WGS sequence"/>
</dbReference>
<keyword evidence="2" id="KW-1185">Reference proteome</keyword>
<comment type="caution">
    <text evidence="1">The sequence shown here is derived from an EMBL/GenBank/DDBJ whole genome shotgun (WGS) entry which is preliminary data.</text>
</comment>
<sequence>MAIGSWFATEFDDPVPARDLPAVFTSGGDPEVLVADRFSRGVAIVGRVQAASGAVVLKVRTDGRAVRVRVNLHVDSATQAAWSGAGAPARGVRELPRLIMVRAQATARAAVLISRHRGRVRMVEAHGWVEFDLGADEVGADGLLVIELADAALPPWSASSLSPLSAVGVRINQVELAPAEDADQPTGSRRLTGASAQLAGVVSAGGLVGARGLGEGQPRSRFVVVNADSAEVRCRLRITAASTPPAAFRHPSHAWLRRRRGQTVLKALRVARRGAGYALFAASPFTRTPRPDQLVVRAASLVDGADCRVGATAAADDLLDVLIERTSPGPVLIGLAEPDPTRRRVSDLACQVVEVQW</sequence>
<accession>A0ABQ4J9F9</accession>
<dbReference type="RefSeq" id="WP_204034393.1">
    <property type="nucleotide sequence ID" value="NZ_BOPC01000024.1"/>
</dbReference>
<protein>
    <submittedName>
        <fullName evidence="1">Uncharacterized protein</fullName>
    </submittedName>
</protein>
<organism evidence="1 2">
    <name type="scientific">Micromonospora qiuiae</name>
    <dbReference type="NCBI Taxonomy" id="502268"/>
    <lineage>
        <taxon>Bacteria</taxon>
        <taxon>Bacillati</taxon>
        <taxon>Actinomycetota</taxon>
        <taxon>Actinomycetes</taxon>
        <taxon>Micromonosporales</taxon>
        <taxon>Micromonosporaceae</taxon>
        <taxon>Micromonospora</taxon>
    </lineage>
</organism>
<reference evidence="1 2" key="1">
    <citation type="submission" date="2021-01" db="EMBL/GenBank/DDBJ databases">
        <title>Whole genome shotgun sequence of Verrucosispora qiuiae NBRC 106684.</title>
        <authorList>
            <person name="Komaki H."/>
            <person name="Tamura T."/>
        </authorList>
    </citation>
    <scope>NUCLEOTIDE SEQUENCE [LARGE SCALE GENOMIC DNA]</scope>
    <source>
        <strain evidence="1 2">NBRC 106684</strain>
    </source>
</reference>
<evidence type="ECO:0000313" key="2">
    <source>
        <dbReference type="Proteomes" id="UP000653076"/>
    </source>
</evidence>
<evidence type="ECO:0000313" key="1">
    <source>
        <dbReference type="EMBL" id="GIJ26800.1"/>
    </source>
</evidence>
<dbReference type="EMBL" id="BOPC01000024">
    <property type="protein sequence ID" value="GIJ26800.1"/>
    <property type="molecule type" value="Genomic_DNA"/>
</dbReference>
<gene>
    <name evidence="1" type="ORF">Vqi01_19620</name>
</gene>
<name>A0ABQ4J9F9_9ACTN</name>